<feature type="domain" description="Peptidase C51" evidence="2">
    <location>
        <begin position="6"/>
        <end position="127"/>
    </location>
</feature>
<reference evidence="3 4" key="1">
    <citation type="submission" date="2019-03" db="EMBL/GenBank/DDBJ databases">
        <title>Genomic Encyclopedia of Type Strains, Phase IV (KMG-IV): sequencing the most valuable type-strain genomes for metagenomic binning, comparative biology and taxonomic classification.</title>
        <authorList>
            <person name="Goeker M."/>
        </authorList>
    </citation>
    <scope>NUCLEOTIDE SEQUENCE [LARGE SCALE GENOMIC DNA]</scope>
    <source>
        <strain evidence="3 4">DSM 25059</strain>
    </source>
</reference>
<keyword evidence="1" id="KW-0732">Signal</keyword>
<protein>
    <submittedName>
        <fullName evidence="3">CHAP domain-containing protein</fullName>
    </submittedName>
</protein>
<name>A0A4R6FQB3_9SPHN</name>
<evidence type="ECO:0000256" key="1">
    <source>
        <dbReference type="SAM" id="SignalP"/>
    </source>
</evidence>
<feature type="chain" id="PRO_5020524437" evidence="1">
    <location>
        <begin position="27"/>
        <end position="184"/>
    </location>
</feature>
<dbReference type="InterPro" id="IPR038765">
    <property type="entry name" value="Papain-like_cys_pep_sf"/>
</dbReference>
<sequence length="184" mass="20050">MNFGRFAARFALTGLLCLATLAPAQARHWQCVPYARELSGINIHGNALTWWDQAAGVYERGETPHVGAVMSFSPVGKMRLGHVAMVSKVVSSREVLLTHANWSVPGGVEHDVRAVDVSPNNDWSEVKVWYAPIGDLGATTYPVNGFIYPVSVPDAKDAQQALPYAALPRQHVDHEAEHLVALTN</sequence>
<accession>A0A4R6FQB3</accession>
<keyword evidence="4" id="KW-1185">Reference proteome</keyword>
<gene>
    <name evidence="3" type="ORF">EV664_104268</name>
</gene>
<organism evidence="3 4">
    <name type="scientific">Stakelama pacifica</name>
    <dbReference type="NCBI Taxonomy" id="517720"/>
    <lineage>
        <taxon>Bacteria</taxon>
        <taxon>Pseudomonadati</taxon>
        <taxon>Pseudomonadota</taxon>
        <taxon>Alphaproteobacteria</taxon>
        <taxon>Sphingomonadales</taxon>
        <taxon>Sphingomonadaceae</taxon>
        <taxon>Stakelama</taxon>
    </lineage>
</organism>
<proteinExistence type="predicted"/>
<dbReference type="InterPro" id="IPR007921">
    <property type="entry name" value="CHAP_dom"/>
</dbReference>
<evidence type="ECO:0000313" key="3">
    <source>
        <dbReference type="EMBL" id="TDN83782.1"/>
    </source>
</evidence>
<dbReference type="Gene3D" id="3.90.1720.10">
    <property type="entry name" value="endopeptidase domain like (from Nostoc punctiforme)"/>
    <property type="match status" value="1"/>
</dbReference>
<comment type="caution">
    <text evidence="3">The sequence shown here is derived from an EMBL/GenBank/DDBJ whole genome shotgun (WGS) entry which is preliminary data.</text>
</comment>
<dbReference type="OrthoDB" id="7279151at2"/>
<evidence type="ECO:0000259" key="2">
    <source>
        <dbReference type="PROSITE" id="PS50911"/>
    </source>
</evidence>
<dbReference type="Pfam" id="PF05257">
    <property type="entry name" value="CHAP"/>
    <property type="match status" value="1"/>
</dbReference>
<dbReference type="RefSeq" id="WP_133495314.1">
    <property type="nucleotide sequence ID" value="NZ_BMLU01000004.1"/>
</dbReference>
<dbReference type="EMBL" id="SNWD01000004">
    <property type="protein sequence ID" value="TDN83782.1"/>
    <property type="molecule type" value="Genomic_DNA"/>
</dbReference>
<dbReference type="AlphaFoldDB" id="A0A4R6FQB3"/>
<feature type="signal peptide" evidence="1">
    <location>
        <begin position="1"/>
        <end position="26"/>
    </location>
</feature>
<dbReference type="PROSITE" id="PS50911">
    <property type="entry name" value="CHAP"/>
    <property type="match status" value="1"/>
</dbReference>
<dbReference type="SUPFAM" id="SSF54001">
    <property type="entry name" value="Cysteine proteinases"/>
    <property type="match status" value="1"/>
</dbReference>
<evidence type="ECO:0000313" key="4">
    <source>
        <dbReference type="Proteomes" id="UP000295493"/>
    </source>
</evidence>
<dbReference type="Proteomes" id="UP000295493">
    <property type="component" value="Unassembled WGS sequence"/>
</dbReference>